<gene>
    <name evidence="2" type="ORF">GCM10022224_076460</name>
</gene>
<feature type="transmembrane region" description="Helical" evidence="1">
    <location>
        <begin position="94"/>
        <end position="116"/>
    </location>
</feature>
<protein>
    <submittedName>
        <fullName evidence="2">Uncharacterized protein</fullName>
    </submittedName>
</protein>
<comment type="caution">
    <text evidence="2">The sequence shown here is derived from an EMBL/GenBank/DDBJ whole genome shotgun (WGS) entry which is preliminary data.</text>
</comment>
<dbReference type="RefSeq" id="WP_344889617.1">
    <property type="nucleotide sequence ID" value="NZ_BAAAZP010000157.1"/>
</dbReference>
<evidence type="ECO:0000313" key="3">
    <source>
        <dbReference type="Proteomes" id="UP001500902"/>
    </source>
</evidence>
<feature type="transmembrane region" description="Helical" evidence="1">
    <location>
        <begin position="136"/>
        <end position="155"/>
    </location>
</feature>
<feature type="transmembrane region" description="Helical" evidence="1">
    <location>
        <begin position="64"/>
        <end position="87"/>
    </location>
</feature>
<keyword evidence="3" id="KW-1185">Reference proteome</keyword>
<dbReference type="Proteomes" id="UP001500902">
    <property type="component" value="Unassembled WGS sequence"/>
</dbReference>
<sequence>MAGFGRPVGLVLLGLGPVLVAAYAGAGHTAVRAAVREQVAGPSWEGGRIDDSGMTSLGLDTWQLTGLTALVTGVVALAVAVIGALLLRPRRGRTTLLVVSGFLILPYALGFLVALVNPVRILGSLRSADFVAGLPAWQPFTAVLLLAAGLVQAVGMSMTAAQGRRATKAATARDAEP</sequence>
<organism evidence="2 3">
    <name type="scientific">Nonomuraea antimicrobica</name>
    <dbReference type="NCBI Taxonomy" id="561173"/>
    <lineage>
        <taxon>Bacteria</taxon>
        <taxon>Bacillati</taxon>
        <taxon>Actinomycetota</taxon>
        <taxon>Actinomycetes</taxon>
        <taxon>Streptosporangiales</taxon>
        <taxon>Streptosporangiaceae</taxon>
        <taxon>Nonomuraea</taxon>
    </lineage>
</organism>
<evidence type="ECO:0000256" key="1">
    <source>
        <dbReference type="SAM" id="Phobius"/>
    </source>
</evidence>
<evidence type="ECO:0000313" key="2">
    <source>
        <dbReference type="EMBL" id="GAA3699224.1"/>
    </source>
</evidence>
<keyword evidence="1" id="KW-0812">Transmembrane</keyword>
<keyword evidence="1" id="KW-1133">Transmembrane helix</keyword>
<reference evidence="3" key="1">
    <citation type="journal article" date="2019" name="Int. J. Syst. Evol. Microbiol.">
        <title>The Global Catalogue of Microorganisms (GCM) 10K type strain sequencing project: providing services to taxonomists for standard genome sequencing and annotation.</title>
        <authorList>
            <consortium name="The Broad Institute Genomics Platform"/>
            <consortium name="The Broad Institute Genome Sequencing Center for Infectious Disease"/>
            <person name="Wu L."/>
            <person name="Ma J."/>
        </authorList>
    </citation>
    <scope>NUCLEOTIDE SEQUENCE [LARGE SCALE GENOMIC DNA]</scope>
    <source>
        <strain evidence="3">JCM 16904</strain>
    </source>
</reference>
<keyword evidence="1" id="KW-0472">Membrane</keyword>
<accession>A0ABP7D118</accession>
<dbReference type="EMBL" id="BAAAZP010000157">
    <property type="protein sequence ID" value="GAA3699224.1"/>
    <property type="molecule type" value="Genomic_DNA"/>
</dbReference>
<name>A0ABP7D118_9ACTN</name>
<proteinExistence type="predicted"/>